<organism evidence="2 3">
    <name type="scientific">Anabarilius grahami</name>
    <name type="common">Kanglang fish</name>
    <name type="synonym">Barilius grahami</name>
    <dbReference type="NCBI Taxonomy" id="495550"/>
    <lineage>
        <taxon>Eukaryota</taxon>
        <taxon>Metazoa</taxon>
        <taxon>Chordata</taxon>
        <taxon>Craniata</taxon>
        <taxon>Vertebrata</taxon>
        <taxon>Euteleostomi</taxon>
        <taxon>Actinopterygii</taxon>
        <taxon>Neopterygii</taxon>
        <taxon>Teleostei</taxon>
        <taxon>Ostariophysi</taxon>
        <taxon>Cypriniformes</taxon>
        <taxon>Xenocyprididae</taxon>
        <taxon>Xenocypridinae</taxon>
        <taxon>Xenocypridinae incertae sedis</taxon>
        <taxon>Anabarilius</taxon>
    </lineage>
</organism>
<proteinExistence type="predicted"/>
<comment type="caution">
    <text evidence="2">The sequence shown here is derived from an EMBL/GenBank/DDBJ whole genome shotgun (WGS) entry which is preliminary data.</text>
</comment>
<reference evidence="2 3" key="1">
    <citation type="submission" date="2018-10" db="EMBL/GenBank/DDBJ databases">
        <title>Genome assembly for a Yunnan-Guizhou Plateau 3E fish, Anabarilius grahami (Regan), and its evolutionary and genetic applications.</title>
        <authorList>
            <person name="Jiang W."/>
        </authorList>
    </citation>
    <scope>NUCLEOTIDE SEQUENCE [LARGE SCALE GENOMIC DNA]</scope>
    <source>
        <strain evidence="2">AG-KIZ</strain>
        <tissue evidence="2">Muscle</tissue>
    </source>
</reference>
<protein>
    <submittedName>
        <fullName evidence="2">Peptidyl-prolyl cis-trans isomerase FKBP10</fullName>
    </submittedName>
</protein>
<evidence type="ECO:0000313" key="3">
    <source>
        <dbReference type="Proteomes" id="UP000281406"/>
    </source>
</evidence>
<dbReference type="GO" id="GO:0016853">
    <property type="term" value="F:isomerase activity"/>
    <property type="evidence" value="ECO:0007669"/>
    <property type="project" value="UniProtKB-KW"/>
</dbReference>
<dbReference type="GO" id="GO:0005783">
    <property type="term" value="C:endoplasmic reticulum"/>
    <property type="evidence" value="ECO:0007669"/>
    <property type="project" value="TreeGrafter"/>
</dbReference>
<accession>A0A3N0XW87</accession>
<gene>
    <name evidence="2" type="ORF">DPX16_23827</name>
</gene>
<dbReference type="OrthoDB" id="77911at2759"/>
<name>A0A3N0XW87_ANAGA</name>
<keyword evidence="1" id="KW-0677">Repeat</keyword>
<keyword evidence="3" id="KW-1185">Reference proteome</keyword>
<sequence>MFLGELIPGSAVLIFDLHIIDFHNPKDQVDIKVTYKPADCNLTSAANDLILYRYNCSLLDGTHLYSSQSVRDIKNPLACFHHQCLDFMLTEFGGNRINCLGGVYQIPEHVFFKQPIVADFLLR</sequence>
<dbReference type="Proteomes" id="UP000281406">
    <property type="component" value="Unassembled WGS sequence"/>
</dbReference>
<dbReference type="PANTHER" id="PTHR46046:SF3">
    <property type="entry name" value="PEPTIDYL-PROLYL CIS-TRANS ISOMERASE FKBP10"/>
    <property type="match status" value="1"/>
</dbReference>
<evidence type="ECO:0000256" key="1">
    <source>
        <dbReference type="ARBA" id="ARBA00022737"/>
    </source>
</evidence>
<dbReference type="AlphaFoldDB" id="A0A3N0XW87"/>
<dbReference type="EMBL" id="RJVU01060056">
    <property type="protein sequence ID" value="ROJ57628.1"/>
    <property type="molecule type" value="Genomic_DNA"/>
</dbReference>
<keyword evidence="2" id="KW-0413">Isomerase</keyword>
<evidence type="ECO:0000313" key="2">
    <source>
        <dbReference type="EMBL" id="ROJ57628.1"/>
    </source>
</evidence>
<dbReference type="SUPFAM" id="SSF54534">
    <property type="entry name" value="FKBP-like"/>
    <property type="match status" value="1"/>
</dbReference>
<dbReference type="PANTHER" id="PTHR46046">
    <property type="entry name" value="PEPTIDYLPROLYL ISOMERASE"/>
    <property type="match status" value="1"/>
</dbReference>
<dbReference type="InterPro" id="IPR051989">
    <property type="entry name" value="FKBP-like_isomerase"/>
</dbReference>